<feature type="transmembrane region" description="Helical" evidence="1">
    <location>
        <begin position="111"/>
        <end position="130"/>
    </location>
</feature>
<dbReference type="AlphaFoldDB" id="A0A6N4V8V8"/>
<keyword evidence="1" id="KW-1133">Transmembrane helix</keyword>
<evidence type="ECO:0000313" key="3">
    <source>
        <dbReference type="Proteomes" id="UP000466785"/>
    </source>
</evidence>
<protein>
    <recommendedName>
        <fullName evidence="4">Transmembrane protein</fullName>
    </recommendedName>
</protein>
<accession>A0A6N4V8V8</accession>
<evidence type="ECO:0000313" key="2">
    <source>
        <dbReference type="EMBL" id="BBX50167.1"/>
    </source>
</evidence>
<feature type="transmembrane region" description="Helical" evidence="1">
    <location>
        <begin position="20"/>
        <end position="42"/>
    </location>
</feature>
<name>A0A6N4V8V8_9MYCO</name>
<feature type="transmembrane region" description="Helical" evidence="1">
    <location>
        <begin position="49"/>
        <end position="72"/>
    </location>
</feature>
<dbReference type="Proteomes" id="UP000466785">
    <property type="component" value="Chromosome"/>
</dbReference>
<keyword evidence="1" id="KW-0812">Transmembrane</keyword>
<keyword evidence="3" id="KW-1185">Reference proteome</keyword>
<reference evidence="2 3" key="1">
    <citation type="journal article" date="2019" name="Emerg. Microbes Infect.">
        <title>Comprehensive subspecies identification of 175 nontuberculous mycobacteria species based on 7547 genomic profiles.</title>
        <authorList>
            <person name="Matsumoto Y."/>
            <person name="Kinjo T."/>
            <person name="Motooka D."/>
            <person name="Nabeya D."/>
            <person name="Jung N."/>
            <person name="Uechi K."/>
            <person name="Horii T."/>
            <person name="Iida T."/>
            <person name="Fujita J."/>
            <person name="Nakamura S."/>
        </authorList>
    </citation>
    <scope>NUCLEOTIDE SEQUENCE [LARGE SCALE GENOMIC DNA]</scope>
    <source>
        <strain evidence="2 3">JCM 12603</strain>
    </source>
</reference>
<feature type="transmembrane region" description="Helical" evidence="1">
    <location>
        <begin position="78"/>
        <end position="99"/>
    </location>
</feature>
<gene>
    <name evidence="2" type="ORF">MPOR_11930</name>
</gene>
<sequence length="140" mass="15058">MAVVTEPSAPPARPVDVDTAFWLWVVALPLMVAGYVIDLLAADSRPDGLVIAISLVFVAVLAAVVATFLFLMRQGYRWARTLLTGGALASVVYSTMNLFTGQRAMPVEIGYSAAAIFGSVLLAGGVYLLHRKDAHEFFNR</sequence>
<evidence type="ECO:0008006" key="4">
    <source>
        <dbReference type="Google" id="ProtNLM"/>
    </source>
</evidence>
<organism evidence="2 3">
    <name type="scientific">Mycolicibacterium poriferae</name>
    <dbReference type="NCBI Taxonomy" id="39694"/>
    <lineage>
        <taxon>Bacteria</taxon>
        <taxon>Bacillati</taxon>
        <taxon>Actinomycetota</taxon>
        <taxon>Actinomycetes</taxon>
        <taxon>Mycobacteriales</taxon>
        <taxon>Mycobacteriaceae</taxon>
        <taxon>Mycolicibacterium</taxon>
    </lineage>
</organism>
<keyword evidence="1" id="KW-0472">Membrane</keyword>
<dbReference type="EMBL" id="AP022570">
    <property type="protein sequence ID" value="BBX50167.1"/>
    <property type="molecule type" value="Genomic_DNA"/>
</dbReference>
<evidence type="ECO:0000256" key="1">
    <source>
        <dbReference type="SAM" id="Phobius"/>
    </source>
</evidence>
<proteinExistence type="predicted"/>
<dbReference type="KEGG" id="mpof:MPOR_11930"/>